<dbReference type="Pfam" id="PF14534">
    <property type="entry name" value="DUF4440"/>
    <property type="match status" value="1"/>
</dbReference>
<dbReference type="RefSeq" id="XP_020122771.1">
    <property type="nucleotide sequence ID" value="XM_020261345.1"/>
</dbReference>
<sequence>MPSMHERIMEDLKLKERQLWTALTSADPAHAVNKLCLPNANFLFPNEDILALNPDDPDKNEKTLQEKLAPPFHRFDDFSLMDVRPTVIDLMAGTMTYRISAYRGKRQYNATGSTTWAQGSDGEWRVVVHQETLI</sequence>
<evidence type="ECO:0000313" key="2">
    <source>
        <dbReference type="EMBL" id="OKL62650.1"/>
    </source>
</evidence>
<gene>
    <name evidence="2" type="ORF">UA08_01657</name>
</gene>
<dbReference type="InterPro" id="IPR027843">
    <property type="entry name" value="DUF4440"/>
</dbReference>
<reference evidence="2 3" key="1">
    <citation type="submission" date="2015-06" db="EMBL/GenBank/DDBJ databases">
        <title>Talaromyces atroroseus IBT 11181 draft genome.</title>
        <authorList>
            <person name="Rasmussen K.B."/>
            <person name="Rasmussen S."/>
            <person name="Petersen B."/>
            <person name="Sicheritz-Ponten T."/>
            <person name="Mortensen U.H."/>
            <person name="Thrane U."/>
        </authorList>
    </citation>
    <scope>NUCLEOTIDE SEQUENCE [LARGE SCALE GENOMIC DNA]</scope>
    <source>
        <strain evidence="2 3">IBT 11181</strain>
    </source>
</reference>
<evidence type="ECO:0000259" key="1">
    <source>
        <dbReference type="Pfam" id="PF14534"/>
    </source>
</evidence>
<dbReference type="Proteomes" id="UP000214365">
    <property type="component" value="Unassembled WGS sequence"/>
</dbReference>
<feature type="domain" description="DUF4440" evidence="1">
    <location>
        <begin position="15"/>
        <end position="126"/>
    </location>
</feature>
<protein>
    <recommendedName>
        <fullName evidence="1">DUF4440 domain-containing protein</fullName>
    </recommendedName>
</protein>
<dbReference type="GeneID" id="31001412"/>
<evidence type="ECO:0000313" key="3">
    <source>
        <dbReference type="Proteomes" id="UP000214365"/>
    </source>
</evidence>
<keyword evidence="3" id="KW-1185">Reference proteome</keyword>
<dbReference type="OrthoDB" id="2865667at2759"/>
<name>A0A1Q5Q9Q5_TALAT</name>
<proteinExistence type="predicted"/>
<dbReference type="InterPro" id="IPR032710">
    <property type="entry name" value="NTF2-like_dom_sf"/>
</dbReference>
<dbReference type="SUPFAM" id="SSF54427">
    <property type="entry name" value="NTF2-like"/>
    <property type="match status" value="1"/>
</dbReference>
<comment type="caution">
    <text evidence="2">The sequence shown here is derived from an EMBL/GenBank/DDBJ whole genome shotgun (WGS) entry which is preliminary data.</text>
</comment>
<dbReference type="EMBL" id="LFMY01000002">
    <property type="protein sequence ID" value="OKL62650.1"/>
    <property type="molecule type" value="Genomic_DNA"/>
</dbReference>
<dbReference type="AlphaFoldDB" id="A0A1Q5Q9Q5"/>
<accession>A0A1Q5Q9Q5</accession>
<organism evidence="2 3">
    <name type="scientific">Talaromyces atroroseus</name>
    <dbReference type="NCBI Taxonomy" id="1441469"/>
    <lineage>
        <taxon>Eukaryota</taxon>
        <taxon>Fungi</taxon>
        <taxon>Dikarya</taxon>
        <taxon>Ascomycota</taxon>
        <taxon>Pezizomycotina</taxon>
        <taxon>Eurotiomycetes</taxon>
        <taxon>Eurotiomycetidae</taxon>
        <taxon>Eurotiales</taxon>
        <taxon>Trichocomaceae</taxon>
        <taxon>Talaromyces</taxon>
        <taxon>Talaromyces sect. Trachyspermi</taxon>
    </lineage>
</organism>